<protein>
    <recommendedName>
        <fullName evidence="2">histidine kinase</fullName>
        <ecNumber evidence="2">2.7.13.3</ecNumber>
    </recommendedName>
</protein>
<keyword evidence="8" id="KW-0902">Two-component regulatory system</keyword>
<evidence type="ECO:0000256" key="5">
    <source>
        <dbReference type="ARBA" id="ARBA00022741"/>
    </source>
</evidence>
<feature type="transmembrane region" description="Helical" evidence="9">
    <location>
        <begin position="61"/>
        <end position="82"/>
    </location>
</feature>
<keyword evidence="9" id="KW-0812">Transmembrane</keyword>
<evidence type="ECO:0000259" key="10">
    <source>
        <dbReference type="Pfam" id="PF02518"/>
    </source>
</evidence>
<dbReference type="Proteomes" id="UP000095329">
    <property type="component" value="Unassembled WGS sequence"/>
</dbReference>
<reference evidence="13 14" key="1">
    <citation type="journal article" date="2013" name="Genome Announc.">
        <title>Genome Sequence of Streptomyces violaceusniger Strain SPC6, a Halotolerant Streptomycete That Exhibits Rapid Growth and Development.</title>
        <authorList>
            <person name="Chen X."/>
            <person name="Zhang B."/>
            <person name="Zhang W."/>
            <person name="Wu X."/>
            <person name="Zhang M."/>
            <person name="Chen T."/>
            <person name="Liu G."/>
            <person name="Dyson P."/>
        </authorList>
    </citation>
    <scope>NUCLEOTIDE SEQUENCE [LARGE SCALE GENOMIC DNA]</scope>
    <source>
        <strain evidence="13 14">SPC6</strain>
    </source>
</reference>
<dbReference type="InterPro" id="IPR011712">
    <property type="entry name" value="Sig_transdc_His_kin_sub3_dim/P"/>
</dbReference>
<dbReference type="PANTHER" id="PTHR24421">
    <property type="entry name" value="NITRATE/NITRITE SENSOR PROTEIN NARX-RELATED"/>
    <property type="match status" value="1"/>
</dbReference>
<dbReference type="AlphaFoldDB" id="A0A1D3DNM5"/>
<keyword evidence="9" id="KW-0472">Membrane</keyword>
<dbReference type="OrthoDB" id="4198152at2"/>
<dbReference type="InterPro" id="IPR003594">
    <property type="entry name" value="HATPase_dom"/>
</dbReference>
<dbReference type="CDD" id="cd16917">
    <property type="entry name" value="HATPase_UhpB-NarQ-NarX-like"/>
    <property type="match status" value="1"/>
</dbReference>
<feature type="transmembrane region" description="Helical" evidence="9">
    <location>
        <begin position="153"/>
        <end position="174"/>
    </location>
</feature>
<accession>A0A1D3DNM5</accession>
<sequence length="431" mass="45132">MTVAVWEGMRRRPLGFVVSGWVPRCWAFLLSGVLVGLAVLLLLVALLFVGVSLSVVGIGPSVVGGLAALVAVAVSGIPVAALERRRLRIVEPEPLPAPRGSSARTGASRWLRTRLREAATWRELAYTLVLGVVLTATGLAFAALLGLSAMLTAAPVIVWALAPETVMIIPGRAVPHPLAALPASAVGLLGLLVSAYAGGLLSGAHVWVARSLLSAREDSLRSRVVELTRSRARLADAFEAERRRIERDLHDGAQQQLVALSMTLGLAELELREQDSPAAPLVARARGEARQALDQLRSLVRGIHPQVLTDHGLPAAVGELALRNPVPVTVDIDLPHRLPTAVETTAYFTVTEALTNASKHSGADHVTVTGRLRDGTLVLDVTDDGHGGADPDAGAGLRGLADRLAILGGTLTVTSPVGGPTRLRAEVPCSA</sequence>
<evidence type="ECO:0000313" key="13">
    <source>
        <dbReference type="EMBL" id="OEJ93928.1"/>
    </source>
</evidence>
<evidence type="ECO:0000259" key="12">
    <source>
        <dbReference type="Pfam" id="PF13796"/>
    </source>
</evidence>
<keyword evidence="3" id="KW-0597">Phosphoprotein</keyword>
<evidence type="ECO:0000256" key="2">
    <source>
        <dbReference type="ARBA" id="ARBA00012438"/>
    </source>
</evidence>
<evidence type="ECO:0000256" key="1">
    <source>
        <dbReference type="ARBA" id="ARBA00000085"/>
    </source>
</evidence>
<keyword evidence="4" id="KW-0808">Transferase</keyword>
<dbReference type="STRING" id="1306406.J116_005015"/>
<dbReference type="GO" id="GO:0000155">
    <property type="term" value="F:phosphorelay sensor kinase activity"/>
    <property type="evidence" value="ECO:0007669"/>
    <property type="project" value="InterPro"/>
</dbReference>
<feature type="domain" description="Signal transduction histidine kinase subgroup 3 dimerisation and phosphoacceptor" evidence="11">
    <location>
        <begin position="241"/>
        <end position="308"/>
    </location>
</feature>
<evidence type="ECO:0000256" key="7">
    <source>
        <dbReference type="ARBA" id="ARBA00022840"/>
    </source>
</evidence>
<name>A0A1D3DNM5_9ACTN</name>
<keyword evidence="14" id="KW-1185">Reference proteome</keyword>
<evidence type="ECO:0000256" key="4">
    <source>
        <dbReference type="ARBA" id="ARBA00022679"/>
    </source>
</evidence>
<keyword evidence="9" id="KW-1133">Transmembrane helix</keyword>
<evidence type="ECO:0000256" key="6">
    <source>
        <dbReference type="ARBA" id="ARBA00022777"/>
    </source>
</evidence>
<dbReference type="InterPro" id="IPR025828">
    <property type="entry name" value="Put_sensor_dom"/>
</dbReference>
<dbReference type="RefSeq" id="WP_023590440.1">
    <property type="nucleotide sequence ID" value="NZ_ASHX02000001.1"/>
</dbReference>
<keyword evidence="7" id="KW-0067">ATP-binding</keyword>
<feature type="transmembrane region" description="Helical" evidence="9">
    <location>
        <begin position="124"/>
        <end position="147"/>
    </location>
</feature>
<evidence type="ECO:0000256" key="8">
    <source>
        <dbReference type="ARBA" id="ARBA00023012"/>
    </source>
</evidence>
<dbReference type="InterPro" id="IPR036890">
    <property type="entry name" value="HATPase_C_sf"/>
</dbReference>
<dbReference type="EC" id="2.7.13.3" evidence="2"/>
<dbReference type="EMBL" id="ASHX02000001">
    <property type="protein sequence ID" value="OEJ93928.1"/>
    <property type="molecule type" value="Genomic_DNA"/>
</dbReference>
<dbReference type="Pfam" id="PF02518">
    <property type="entry name" value="HATPase_c"/>
    <property type="match status" value="1"/>
</dbReference>
<dbReference type="InterPro" id="IPR050482">
    <property type="entry name" value="Sensor_HK_TwoCompSys"/>
</dbReference>
<dbReference type="PANTHER" id="PTHR24421:SF10">
    <property type="entry name" value="NITRATE_NITRITE SENSOR PROTEIN NARQ"/>
    <property type="match status" value="1"/>
</dbReference>
<keyword evidence="6 13" id="KW-0418">Kinase</keyword>
<feature type="transmembrane region" description="Helical" evidence="9">
    <location>
        <begin position="21"/>
        <end position="49"/>
    </location>
</feature>
<dbReference type="Gene3D" id="3.30.565.10">
    <property type="entry name" value="Histidine kinase-like ATPase, C-terminal domain"/>
    <property type="match status" value="1"/>
</dbReference>
<evidence type="ECO:0000256" key="9">
    <source>
        <dbReference type="SAM" id="Phobius"/>
    </source>
</evidence>
<proteinExistence type="predicted"/>
<dbReference type="SUPFAM" id="SSF55874">
    <property type="entry name" value="ATPase domain of HSP90 chaperone/DNA topoisomerase II/histidine kinase"/>
    <property type="match status" value="1"/>
</dbReference>
<dbReference type="eggNOG" id="COG4585">
    <property type="taxonomic scope" value="Bacteria"/>
</dbReference>
<gene>
    <name evidence="13" type="ORF">J116_005015</name>
</gene>
<dbReference type="GO" id="GO:0016020">
    <property type="term" value="C:membrane"/>
    <property type="evidence" value="ECO:0007669"/>
    <property type="project" value="InterPro"/>
</dbReference>
<keyword evidence="5" id="KW-0547">Nucleotide-binding</keyword>
<dbReference type="Pfam" id="PF07730">
    <property type="entry name" value="HisKA_3"/>
    <property type="match status" value="1"/>
</dbReference>
<dbReference type="Gene3D" id="1.20.5.1930">
    <property type="match status" value="1"/>
</dbReference>
<comment type="catalytic activity">
    <reaction evidence="1">
        <text>ATP + protein L-histidine = ADP + protein N-phospho-L-histidine.</text>
        <dbReference type="EC" id="2.7.13.3"/>
    </reaction>
</comment>
<dbReference type="GO" id="GO:0005524">
    <property type="term" value="F:ATP binding"/>
    <property type="evidence" value="ECO:0007669"/>
    <property type="project" value="UniProtKB-KW"/>
</dbReference>
<comment type="caution">
    <text evidence="13">The sequence shown here is derived from an EMBL/GenBank/DDBJ whole genome shotgun (WGS) entry which is preliminary data.</text>
</comment>
<evidence type="ECO:0000313" key="14">
    <source>
        <dbReference type="Proteomes" id="UP000095329"/>
    </source>
</evidence>
<feature type="domain" description="Histidine kinase/HSP90-like ATPase" evidence="10">
    <location>
        <begin position="345"/>
        <end position="428"/>
    </location>
</feature>
<dbReference type="GO" id="GO:0046983">
    <property type="term" value="F:protein dimerization activity"/>
    <property type="evidence" value="ECO:0007669"/>
    <property type="project" value="InterPro"/>
</dbReference>
<feature type="transmembrane region" description="Helical" evidence="9">
    <location>
        <begin position="186"/>
        <end position="208"/>
    </location>
</feature>
<feature type="domain" description="Putative sensor" evidence="12">
    <location>
        <begin position="28"/>
        <end position="213"/>
    </location>
</feature>
<evidence type="ECO:0000256" key="3">
    <source>
        <dbReference type="ARBA" id="ARBA00022553"/>
    </source>
</evidence>
<evidence type="ECO:0000259" key="11">
    <source>
        <dbReference type="Pfam" id="PF07730"/>
    </source>
</evidence>
<dbReference type="Pfam" id="PF13796">
    <property type="entry name" value="Sensor"/>
    <property type="match status" value="1"/>
</dbReference>
<organism evidence="13 14">
    <name type="scientific">Streptomyces thermolilacinus SPC6</name>
    <dbReference type="NCBI Taxonomy" id="1306406"/>
    <lineage>
        <taxon>Bacteria</taxon>
        <taxon>Bacillati</taxon>
        <taxon>Actinomycetota</taxon>
        <taxon>Actinomycetes</taxon>
        <taxon>Kitasatosporales</taxon>
        <taxon>Streptomycetaceae</taxon>
        <taxon>Streptomyces</taxon>
    </lineage>
</organism>